<dbReference type="Gene3D" id="1.10.287.2610">
    <property type="match status" value="1"/>
</dbReference>
<dbReference type="GO" id="GO:0007076">
    <property type="term" value="P:mitotic chromosome condensation"/>
    <property type="evidence" value="ECO:0007669"/>
    <property type="project" value="TreeGrafter"/>
</dbReference>
<sequence length="1390" mass="158804">MDDGSHTPTQIPPGHTRSYSSDAFADTSIGLPRASQDVDRRAIASFDRRDSQLPALPLDDHSFLHDDSLLRADHATQAHADSDDHSLDEKELGRQLMDMESSFVPDMGHYTEHEERNGQDDTYLELADPATVSRTRQASRQSLAQSQTSTQSPATAAARRTHARQFSEESIGFGKPLLHINDDTLPDEVENSLSSVGSESGNRRPIFAATRGASIQSLTSSAGSDATIGADYALQTGGARPSSSNLGSSRAGKLLDRLPSLGSVASFGSHDDNSIPSLNKSQNRPGENDPLRQNHLLRVARDFRAKHPLLSADKRPASSDGPSVTFAGDRPRRTLTLKEQNGKIDKLTKENFDLKLKIHFLDQALRSHSDEGVQELIDKNVQFQTDLANERKEMQSLRRKMREMERKAKEQADLIMQLQQKHNNDTRSESEEATLQSEMHEEILYLRQQLDHSENQLTTLREEMVTEKYEKRKMADHMRSMAGNRAEDNNGIRETMDMWQDLLNAETGRREQAEEDLRKLREELTSLRIERASPVMHRFDSRLRRGSRPVFGEDVGSEYTTGDSSVTLVEQLRSENAELRRDLGAQTSMLTSRNRERERLQQEIEDLKLLQRKGDARSVAGDSIFDRSISRAHIRAASRASNHTALTEAERDDWERKEGQLRDHNAELKLKYQELERTHNTHLQYISALEGDFQEMENELNEAGEDLKALSAERDEALHSAEDLQNEYDRLEQEAIAEVEKLEKEVQALHAHRQKTQTKLEQTSDSYRGLQGELREITQSVMNLEDEKQASLRNIETLEQQISEAEEEIARWEEKCKEYDQKNKKLEVTGESLHSEVSFLREEQEGDKIKIGELENALNAAQQTIQDEQERLRELEEAILDERQQRDVLENQSKEEVQKVLDDLNNENGRTKDELRKLRRGLSSKEVEATSWKTKMEDLEAAFRQALGDGQGTKHSMLEEIDRLQRDLETTATELDLAKMDHADKDRLLRHRDGLLESTSLESRRLSDLLDKERAARKHDLDQFERSTRGQATNLRQIAQYESRILELETGFSQDKRKMAALEQQFRDQLTERNSLLLALWNRLSTLCGADWSQSHALINGEVPSADVISRSLPAFQRNIITAIKNIEGVVGGFKSRIRSIEKEMWKDYQTLEHNLDMRIRRMDSIERAVGETQARIAEEAAKQAPERPQTSRTLSVRGSKGSEEIGKLKTEVKLLKAELKFHRQHPSAMAQQLIHQHSQMHPEHMRKMSRDSGSFKPPSPARQIVAQLLRQHSTTTERAPSPSDDAPARSQNIVLSAPQIEPSEQRWVHRLKEMERRLKAEREARLLDRKGARQRLEEGRLENEELKLMLERERLRRETDGAEDSKDVEEDAFDSPPPQGVRTSNEHDQ</sequence>
<dbReference type="InterPro" id="IPR024545">
    <property type="entry name" value="Mto1-like_Mto2p-bd"/>
</dbReference>
<evidence type="ECO:0000313" key="8">
    <source>
        <dbReference type="Proteomes" id="UP000503462"/>
    </source>
</evidence>
<feature type="coiled-coil region" evidence="3">
    <location>
        <begin position="337"/>
        <end position="463"/>
    </location>
</feature>
<feature type="coiled-coil region" evidence="3">
    <location>
        <begin position="569"/>
        <end position="613"/>
    </location>
</feature>
<evidence type="ECO:0000256" key="2">
    <source>
        <dbReference type="ARBA" id="ARBA00022490"/>
    </source>
</evidence>
<feature type="domain" description="Centrosomin N-terminal motif 1" evidence="5">
    <location>
        <begin position="336"/>
        <end position="407"/>
    </location>
</feature>
<dbReference type="GO" id="GO:0000796">
    <property type="term" value="C:condensin complex"/>
    <property type="evidence" value="ECO:0007669"/>
    <property type="project" value="TreeGrafter"/>
</dbReference>
<dbReference type="InterPro" id="IPR012943">
    <property type="entry name" value="Cnn_1N"/>
</dbReference>
<evidence type="ECO:0000259" key="5">
    <source>
        <dbReference type="Pfam" id="PF07989"/>
    </source>
</evidence>
<dbReference type="Proteomes" id="UP000503462">
    <property type="component" value="Chromosome 4"/>
</dbReference>
<feature type="region of interest" description="Disordered" evidence="4">
    <location>
        <begin position="1351"/>
        <end position="1390"/>
    </location>
</feature>
<dbReference type="GO" id="GO:0005737">
    <property type="term" value="C:cytoplasm"/>
    <property type="evidence" value="ECO:0007669"/>
    <property type="project" value="UniProtKB-SubCell"/>
</dbReference>
<gene>
    <name evidence="7" type="ORF">AMS68_006585</name>
</gene>
<evidence type="ECO:0000256" key="4">
    <source>
        <dbReference type="SAM" id="MobiDB-lite"/>
    </source>
</evidence>
<feature type="compositionally biased region" description="Low complexity" evidence="4">
    <location>
        <begin position="133"/>
        <end position="158"/>
    </location>
</feature>
<keyword evidence="2" id="KW-0963">Cytoplasm</keyword>
<name>A0A6H0Y2J1_9PEZI</name>
<feature type="region of interest" description="Disordered" evidence="4">
    <location>
        <begin position="131"/>
        <end position="170"/>
    </location>
</feature>
<feature type="coiled-coil region" evidence="3">
    <location>
        <begin position="496"/>
        <end position="530"/>
    </location>
</feature>
<organism evidence="7 8">
    <name type="scientific">Peltaster fructicola</name>
    <dbReference type="NCBI Taxonomy" id="286661"/>
    <lineage>
        <taxon>Eukaryota</taxon>
        <taxon>Fungi</taxon>
        <taxon>Dikarya</taxon>
        <taxon>Ascomycota</taxon>
        <taxon>Pezizomycotina</taxon>
        <taxon>Dothideomycetes</taxon>
        <taxon>Dothideomycetes incertae sedis</taxon>
        <taxon>Peltaster</taxon>
    </lineage>
</organism>
<evidence type="ECO:0000256" key="1">
    <source>
        <dbReference type="ARBA" id="ARBA00004496"/>
    </source>
</evidence>
<dbReference type="OrthoDB" id="10255000at2759"/>
<feature type="region of interest" description="Disordered" evidence="4">
    <location>
        <begin position="265"/>
        <end position="292"/>
    </location>
</feature>
<dbReference type="GO" id="GO:0000785">
    <property type="term" value="C:chromatin"/>
    <property type="evidence" value="ECO:0007669"/>
    <property type="project" value="TreeGrafter"/>
</dbReference>
<dbReference type="GO" id="GO:0000793">
    <property type="term" value="C:condensed chromosome"/>
    <property type="evidence" value="ECO:0007669"/>
    <property type="project" value="TreeGrafter"/>
</dbReference>
<keyword evidence="3" id="KW-0175">Coiled coil</keyword>
<evidence type="ECO:0000259" key="6">
    <source>
        <dbReference type="Pfam" id="PF12808"/>
    </source>
</evidence>
<feature type="compositionally biased region" description="Basic and acidic residues" evidence="4">
    <location>
        <begin position="1351"/>
        <end position="1366"/>
    </location>
</feature>
<protein>
    <recommendedName>
        <fullName evidence="9">Centrosomin N-terminal motif 1 domain-containing protein</fullName>
    </recommendedName>
</protein>
<proteinExistence type="predicted"/>
<feature type="region of interest" description="Disordered" evidence="4">
    <location>
        <begin position="309"/>
        <end position="329"/>
    </location>
</feature>
<dbReference type="EMBL" id="CP051142">
    <property type="protein sequence ID" value="QIX01068.1"/>
    <property type="molecule type" value="Genomic_DNA"/>
</dbReference>
<feature type="coiled-coil region" evidence="3">
    <location>
        <begin position="658"/>
        <end position="981"/>
    </location>
</feature>
<feature type="region of interest" description="Disordered" evidence="4">
    <location>
        <begin position="1180"/>
        <end position="1203"/>
    </location>
</feature>
<dbReference type="GO" id="GO:0003682">
    <property type="term" value="F:chromatin binding"/>
    <property type="evidence" value="ECO:0007669"/>
    <property type="project" value="TreeGrafter"/>
</dbReference>
<comment type="subcellular location">
    <subcellularLocation>
        <location evidence="1">Cytoplasm</location>
    </subcellularLocation>
</comment>
<accession>A0A6H0Y2J1</accession>
<feature type="region of interest" description="Disordered" evidence="4">
    <location>
        <begin position="1"/>
        <end position="37"/>
    </location>
</feature>
<dbReference type="PANTHER" id="PTHR43941">
    <property type="entry name" value="STRUCTURAL MAINTENANCE OF CHROMOSOMES PROTEIN 2"/>
    <property type="match status" value="1"/>
</dbReference>
<dbReference type="GO" id="GO:0005815">
    <property type="term" value="C:microtubule organizing center"/>
    <property type="evidence" value="ECO:0007669"/>
    <property type="project" value="InterPro"/>
</dbReference>
<feature type="domain" description="Mto1-like Mto2p-binding" evidence="6">
    <location>
        <begin position="1307"/>
        <end position="1357"/>
    </location>
</feature>
<evidence type="ECO:0000256" key="3">
    <source>
        <dbReference type="SAM" id="Coils"/>
    </source>
</evidence>
<dbReference type="Pfam" id="PF07989">
    <property type="entry name" value="Cnn_1N"/>
    <property type="match status" value="1"/>
</dbReference>
<dbReference type="PANTHER" id="PTHR43941:SF1">
    <property type="entry name" value="STRUCTURAL MAINTENANCE OF CHROMOSOMES PROTEIN 2"/>
    <property type="match status" value="1"/>
</dbReference>
<feature type="compositionally biased region" description="Polar residues" evidence="4">
    <location>
        <begin position="274"/>
        <end position="285"/>
    </location>
</feature>
<dbReference type="Pfam" id="PF12808">
    <property type="entry name" value="Mto2_bdg"/>
    <property type="match status" value="1"/>
</dbReference>
<reference evidence="7 8" key="1">
    <citation type="journal article" date="2016" name="Sci. Rep.">
        <title>Peltaster fructicola genome reveals evolution from an invasive phytopathogen to an ectophytic parasite.</title>
        <authorList>
            <person name="Xu C."/>
            <person name="Chen H."/>
            <person name="Gleason M.L."/>
            <person name="Xu J.R."/>
            <person name="Liu H."/>
            <person name="Zhang R."/>
            <person name="Sun G."/>
        </authorList>
    </citation>
    <scope>NUCLEOTIDE SEQUENCE [LARGE SCALE GENOMIC DNA]</scope>
    <source>
        <strain evidence="7 8">LNHT1506</strain>
    </source>
</reference>
<feature type="region of interest" description="Disordered" evidence="4">
    <location>
        <begin position="1271"/>
        <end position="1290"/>
    </location>
</feature>
<keyword evidence="8" id="KW-1185">Reference proteome</keyword>
<evidence type="ECO:0000313" key="7">
    <source>
        <dbReference type="EMBL" id="QIX01068.1"/>
    </source>
</evidence>
<evidence type="ECO:0008006" key="9">
    <source>
        <dbReference type="Google" id="ProtNLM"/>
    </source>
</evidence>